<dbReference type="Proteomes" id="UP000076964">
    <property type="component" value="Unassembled WGS sequence"/>
</dbReference>
<keyword evidence="8" id="KW-0175">Coiled coil</keyword>
<dbReference type="Pfam" id="PF12072">
    <property type="entry name" value="RNase_Y_N"/>
    <property type="match status" value="1"/>
</dbReference>
<evidence type="ECO:0000256" key="5">
    <source>
        <dbReference type="ARBA" id="ARBA00023136"/>
    </source>
</evidence>
<organism evidence="10 11">
    <name type="scientific">Thermodesulfatator autotrophicus</name>
    <dbReference type="NCBI Taxonomy" id="1795632"/>
    <lineage>
        <taxon>Bacteria</taxon>
        <taxon>Pseudomonadati</taxon>
        <taxon>Thermodesulfobacteriota</taxon>
        <taxon>Thermodesulfobacteria</taxon>
        <taxon>Thermodesulfobacteriales</taxon>
        <taxon>Thermodesulfatatoraceae</taxon>
        <taxon>Thermodesulfatator</taxon>
    </lineage>
</organism>
<dbReference type="InterPro" id="IPR017705">
    <property type="entry name" value="Ribonuclease_Y"/>
</dbReference>
<dbReference type="InterPro" id="IPR003607">
    <property type="entry name" value="HD/PDEase_dom"/>
</dbReference>
<dbReference type="OrthoDB" id="9803205at2"/>
<proteinExistence type="inferred from homology"/>
<evidence type="ECO:0000313" key="11">
    <source>
        <dbReference type="Proteomes" id="UP000076964"/>
    </source>
</evidence>
<keyword evidence="3 6" id="KW-0378">Hydrolase</keyword>
<dbReference type="GO" id="GO:0004521">
    <property type="term" value="F:RNA endonuclease activity"/>
    <property type="evidence" value="ECO:0007669"/>
    <property type="project" value="UniProtKB-UniRule"/>
</dbReference>
<keyword evidence="1 6" id="KW-0540">Nuclease</keyword>
<dbReference type="SUPFAM" id="SSF109604">
    <property type="entry name" value="HD-domain/PDEase-like"/>
    <property type="match status" value="1"/>
</dbReference>
<evidence type="ECO:0000256" key="3">
    <source>
        <dbReference type="ARBA" id="ARBA00022801"/>
    </source>
</evidence>
<comment type="similarity">
    <text evidence="6">Belongs to the RNase Y family.</text>
</comment>
<protein>
    <recommendedName>
        <fullName evidence="6 7">Ribonuclease Y</fullName>
        <shortName evidence="6">RNase Y</shortName>
        <ecNumber evidence="6 7">3.1.-.-</ecNumber>
    </recommendedName>
</protein>
<evidence type="ECO:0000259" key="9">
    <source>
        <dbReference type="PROSITE" id="PS51831"/>
    </source>
</evidence>
<evidence type="ECO:0000256" key="8">
    <source>
        <dbReference type="SAM" id="Coils"/>
    </source>
</evidence>
<dbReference type="NCBIfam" id="TIGR00277">
    <property type="entry name" value="HDIG"/>
    <property type="match status" value="1"/>
</dbReference>
<evidence type="ECO:0000256" key="6">
    <source>
        <dbReference type="HAMAP-Rule" id="MF_00335"/>
    </source>
</evidence>
<keyword evidence="5" id="KW-0472">Membrane</keyword>
<evidence type="ECO:0000256" key="1">
    <source>
        <dbReference type="ARBA" id="ARBA00022722"/>
    </source>
</evidence>
<dbReference type="PROSITE" id="PS51831">
    <property type="entry name" value="HD"/>
    <property type="match status" value="1"/>
</dbReference>
<dbReference type="NCBIfam" id="TIGR03319">
    <property type="entry name" value="RNase_Y"/>
    <property type="match status" value="1"/>
</dbReference>
<dbReference type="SMART" id="SM00322">
    <property type="entry name" value="KH"/>
    <property type="match status" value="1"/>
</dbReference>
<dbReference type="SUPFAM" id="SSF54791">
    <property type="entry name" value="Eukaryotic type KH-domain (KH-domain type I)"/>
    <property type="match status" value="1"/>
</dbReference>
<accession>A0A177E5V3</accession>
<evidence type="ECO:0000256" key="7">
    <source>
        <dbReference type="NCBIfam" id="TIGR03319"/>
    </source>
</evidence>
<dbReference type="FunFam" id="1.10.3210.10:FF:000013">
    <property type="entry name" value="Ribonuclease Y"/>
    <property type="match status" value="1"/>
</dbReference>
<dbReference type="PROSITE" id="PS50084">
    <property type="entry name" value="KH_TYPE_1"/>
    <property type="match status" value="1"/>
</dbReference>
<dbReference type="InterPro" id="IPR004087">
    <property type="entry name" value="KH_dom"/>
</dbReference>
<dbReference type="STRING" id="1795632.TH606_10290"/>
<dbReference type="Pfam" id="PF01966">
    <property type="entry name" value="HD"/>
    <property type="match status" value="1"/>
</dbReference>
<dbReference type="Gene3D" id="3.30.1370.10">
    <property type="entry name" value="K Homology domain, type 1"/>
    <property type="match status" value="1"/>
</dbReference>
<evidence type="ECO:0000313" key="10">
    <source>
        <dbReference type="EMBL" id="OAG26820.1"/>
    </source>
</evidence>
<feature type="domain" description="HD" evidence="9">
    <location>
        <begin position="350"/>
        <end position="443"/>
    </location>
</feature>
<dbReference type="PANTHER" id="PTHR12826:SF15">
    <property type="entry name" value="RIBONUCLEASE Y"/>
    <property type="match status" value="1"/>
</dbReference>
<dbReference type="EMBL" id="LSFI01000061">
    <property type="protein sequence ID" value="OAG26820.1"/>
    <property type="molecule type" value="Genomic_DNA"/>
</dbReference>
<reference evidence="10 11" key="1">
    <citation type="submission" date="2016-02" db="EMBL/GenBank/DDBJ databases">
        <title>Draft genome sequence of Thermodesulfatator sp. S606.</title>
        <authorList>
            <person name="Lai Q."/>
            <person name="Cao J."/>
            <person name="Dupont S."/>
            <person name="Shao Z."/>
            <person name="Jebbar M."/>
            <person name="Alain K."/>
        </authorList>
    </citation>
    <scope>NUCLEOTIDE SEQUENCE [LARGE SCALE GENOMIC DNA]</scope>
    <source>
        <strain evidence="10 11">S606</strain>
    </source>
</reference>
<evidence type="ECO:0000256" key="2">
    <source>
        <dbReference type="ARBA" id="ARBA00022759"/>
    </source>
</evidence>
<sequence length="534" mass="60288">MELLLVVIALAVGIGVGVPLGIKIKEKKDKEKLASVEEKAQEIINRAKEEAERLKQEVKIEAREEAYRYKEKIDQEYEEKQRKLAEQEKRLLEQESRLLEQESRLSEKESSLERRSEQIERRAEELERKEKYLKQQENEIEKQKEELKALAEAQQKELEKIAQLTHEEAKEIVLKKAEEEAKEEAARMLVRIETEAREEANRRAREILALAISRCATEMVTEKAVSVVPLPSEDMKGRIIGREGRNIRALEAATGVDLIIDDTPEVVVLSGFNPLRREVARIALERLISDGRIHPARIEEVVKKVEEELDVTIKEIGERAAFDVGVYGLSSELLRLLGKLKYRTSYSQNVLQHSIEVAYLCGVMAGELGLDVKKAKRAGLLHDIGKAVDQEMEGPHALIGAELAKKYGEDEEIVNAIAAHHEDVPPESILAILVQAADAVSGARPGARKELLESYIKRLETLEKVATSFPGVQKAYAIQAGREIRVIVDSHKLSDAEAVHLSRDIAKKIEKELTYPGQIKVTVIRETRAVEYAR</sequence>
<dbReference type="CDD" id="cd00077">
    <property type="entry name" value="HDc"/>
    <property type="match status" value="1"/>
</dbReference>
<keyword evidence="11" id="KW-1185">Reference proteome</keyword>
<evidence type="ECO:0000256" key="4">
    <source>
        <dbReference type="ARBA" id="ARBA00022884"/>
    </source>
</evidence>
<comment type="caution">
    <text evidence="10">The sequence shown here is derived from an EMBL/GenBank/DDBJ whole genome shotgun (WGS) entry which is preliminary data.</text>
</comment>
<dbReference type="PANTHER" id="PTHR12826">
    <property type="entry name" value="RIBONUCLEASE Y"/>
    <property type="match status" value="1"/>
</dbReference>
<dbReference type="GO" id="GO:0005886">
    <property type="term" value="C:plasma membrane"/>
    <property type="evidence" value="ECO:0007669"/>
    <property type="project" value="UniProtKB-UniRule"/>
</dbReference>
<dbReference type="InterPro" id="IPR022711">
    <property type="entry name" value="RNase_Y_N"/>
</dbReference>
<feature type="coiled-coil region" evidence="8">
    <location>
        <begin position="26"/>
        <end position="202"/>
    </location>
</feature>
<dbReference type="Gene3D" id="1.10.3210.10">
    <property type="entry name" value="Hypothetical protein af1432"/>
    <property type="match status" value="1"/>
</dbReference>
<dbReference type="InterPro" id="IPR036612">
    <property type="entry name" value="KH_dom_type_1_sf"/>
</dbReference>
<dbReference type="RefSeq" id="WP_068543704.1">
    <property type="nucleotide sequence ID" value="NZ_LSFI01000061.1"/>
</dbReference>
<dbReference type="InterPro" id="IPR004088">
    <property type="entry name" value="KH_dom_type_1"/>
</dbReference>
<dbReference type="GO" id="GO:0003723">
    <property type="term" value="F:RNA binding"/>
    <property type="evidence" value="ECO:0007669"/>
    <property type="project" value="UniProtKB-UniRule"/>
</dbReference>
<dbReference type="HAMAP" id="MF_00335">
    <property type="entry name" value="RNase_Y"/>
    <property type="match status" value="1"/>
</dbReference>
<dbReference type="Pfam" id="PF00013">
    <property type="entry name" value="KH_1"/>
    <property type="match status" value="1"/>
</dbReference>
<gene>
    <name evidence="6" type="primary">rny</name>
    <name evidence="10" type="ORF">TH606_10290</name>
</gene>
<dbReference type="CDD" id="cd22431">
    <property type="entry name" value="KH-I_RNaseY"/>
    <property type="match status" value="1"/>
</dbReference>
<dbReference type="EC" id="3.1.-.-" evidence="6 7"/>
<keyword evidence="4 6" id="KW-0694">RNA-binding</keyword>
<dbReference type="GO" id="GO:0016787">
    <property type="term" value="F:hydrolase activity"/>
    <property type="evidence" value="ECO:0007669"/>
    <property type="project" value="UniProtKB-KW"/>
</dbReference>
<name>A0A177E5V3_9BACT</name>
<comment type="function">
    <text evidence="6">Endoribonuclease that initiates mRNA decay.</text>
</comment>
<dbReference type="InterPro" id="IPR006674">
    <property type="entry name" value="HD_domain"/>
</dbReference>
<dbReference type="GO" id="GO:0006402">
    <property type="term" value="P:mRNA catabolic process"/>
    <property type="evidence" value="ECO:0007669"/>
    <property type="project" value="UniProtKB-UniRule"/>
</dbReference>
<dbReference type="AlphaFoldDB" id="A0A177E5V3"/>
<dbReference type="SMART" id="SM00471">
    <property type="entry name" value="HDc"/>
    <property type="match status" value="1"/>
</dbReference>
<dbReference type="InterPro" id="IPR006675">
    <property type="entry name" value="HDIG_dom"/>
</dbReference>
<keyword evidence="2 6" id="KW-0255">Endonuclease</keyword>